<feature type="region of interest" description="Disordered" evidence="1">
    <location>
        <begin position="58"/>
        <end position="77"/>
    </location>
</feature>
<dbReference type="Proteomes" id="UP001187346">
    <property type="component" value="Unassembled WGS sequence"/>
</dbReference>
<gene>
    <name evidence="2" type="ORF">R5A26_24185</name>
</gene>
<dbReference type="RefSeq" id="WP_317773137.1">
    <property type="nucleotide sequence ID" value="NZ_JAWMAJ010000082.1"/>
</dbReference>
<keyword evidence="3" id="KW-1185">Reference proteome</keyword>
<reference evidence="2 3" key="1">
    <citation type="submission" date="2023-10" db="EMBL/GenBank/DDBJ databases">
        <title>Characterization of rhizosphere-enriched actinobacteria from wheat plants lab-grown on chernevaya soil.</title>
        <authorList>
            <person name="Tikhonova E.N."/>
            <person name="Konopkin A."/>
            <person name="Kravchenko I.K."/>
        </authorList>
    </citation>
    <scope>NUCLEOTIDE SEQUENCE [LARGE SCALE GENOMIC DNA]</scope>
    <source>
        <strain evidence="2 3">RR29</strain>
    </source>
</reference>
<evidence type="ECO:0000313" key="3">
    <source>
        <dbReference type="Proteomes" id="UP001187346"/>
    </source>
</evidence>
<evidence type="ECO:0000256" key="1">
    <source>
        <dbReference type="SAM" id="MobiDB-lite"/>
    </source>
</evidence>
<comment type="caution">
    <text evidence="2">The sequence shown here is derived from an EMBL/GenBank/DDBJ whole genome shotgun (WGS) entry which is preliminary data.</text>
</comment>
<dbReference type="EMBL" id="JAWMAJ010000082">
    <property type="protein sequence ID" value="MDV7219055.1"/>
    <property type="molecule type" value="Genomic_DNA"/>
</dbReference>
<sequence length="77" mass="7889">MVLVVVDGTQVSLPESRAKGVGPTHTSSGVTASVEPLGEALRRAFARITVPADIWRTAPRPVADPADEPLSEPGGGS</sequence>
<evidence type="ECO:0008006" key="4">
    <source>
        <dbReference type="Google" id="ProtNLM"/>
    </source>
</evidence>
<proteinExistence type="predicted"/>
<evidence type="ECO:0000313" key="2">
    <source>
        <dbReference type="EMBL" id="MDV7219055.1"/>
    </source>
</evidence>
<organism evidence="2 3">
    <name type="scientific">Streptomyces prunicolor</name>
    <dbReference type="NCBI Taxonomy" id="67348"/>
    <lineage>
        <taxon>Bacteria</taxon>
        <taxon>Bacillati</taxon>
        <taxon>Actinomycetota</taxon>
        <taxon>Actinomycetes</taxon>
        <taxon>Kitasatosporales</taxon>
        <taxon>Streptomycetaceae</taxon>
        <taxon>Streptomyces</taxon>
    </lineage>
</organism>
<name>A0ABU4FEM8_9ACTN</name>
<protein>
    <recommendedName>
        <fullName evidence="4">Transposase</fullName>
    </recommendedName>
</protein>
<accession>A0ABU4FEM8</accession>